<evidence type="ECO:0000256" key="1">
    <source>
        <dbReference type="SAM" id="SignalP"/>
    </source>
</evidence>
<keyword evidence="3" id="KW-1185">Reference proteome</keyword>
<proteinExistence type="predicted"/>
<protein>
    <submittedName>
        <fullName evidence="2">Uncharacterized protein</fullName>
    </submittedName>
</protein>
<evidence type="ECO:0000313" key="3">
    <source>
        <dbReference type="Proteomes" id="UP000184096"/>
    </source>
</evidence>
<dbReference type="AlphaFoldDB" id="A0A1M7U5M7"/>
<reference evidence="3" key="1">
    <citation type="submission" date="2016-11" db="EMBL/GenBank/DDBJ databases">
        <authorList>
            <person name="Varghese N."/>
            <person name="Submissions S."/>
        </authorList>
    </citation>
    <scope>NUCLEOTIDE SEQUENCE [LARGE SCALE GENOMIC DNA]</scope>
    <source>
        <strain evidence="3">GAS401</strain>
    </source>
</reference>
<dbReference type="Proteomes" id="UP000184096">
    <property type="component" value="Chromosome I"/>
</dbReference>
<accession>A0A1M7U5M7</accession>
<feature type="signal peptide" evidence="1">
    <location>
        <begin position="1"/>
        <end position="21"/>
    </location>
</feature>
<keyword evidence="1" id="KW-0732">Signal</keyword>
<sequence length="74" mass="8089">MQKFVLGALLIAVSTIQMASAAEYHARKARRHWDFRSSYNQLNEPHRNIESFGLGTTGGGASFLHPSDITPSGS</sequence>
<gene>
    <name evidence="2" type="ORF">SAMN05444170_3625</name>
</gene>
<evidence type="ECO:0000313" key="2">
    <source>
        <dbReference type="EMBL" id="SHN78273.1"/>
    </source>
</evidence>
<name>A0A1M7U5M7_9BRAD</name>
<dbReference type="RefSeq" id="WP_156898561.1">
    <property type="nucleotide sequence ID" value="NZ_LT670849.1"/>
</dbReference>
<feature type="chain" id="PRO_5013269290" evidence="1">
    <location>
        <begin position="22"/>
        <end position="74"/>
    </location>
</feature>
<organism evidence="2 3">
    <name type="scientific">Bradyrhizobium erythrophlei</name>
    <dbReference type="NCBI Taxonomy" id="1437360"/>
    <lineage>
        <taxon>Bacteria</taxon>
        <taxon>Pseudomonadati</taxon>
        <taxon>Pseudomonadota</taxon>
        <taxon>Alphaproteobacteria</taxon>
        <taxon>Hyphomicrobiales</taxon>
        <taxon>Nitrobacteraceae</taxon>
        <taxon>Bradyrhizobium</taxon>
    </lineage>
</organism>
<dbReference type="EMBL" id="LT670849">
    <property type="protein sequence ID" value="SHN78273.1"/>
    <property type="molecule type" value="Genomic_DNA"/>
</dbReference>